<evidence type="ECO:0000256" key="5">
    <source>
        <dbReference type="ARBA" id="ARBA00022946"/>
    </source>
</evidence>
<sequence length="430" mass="44495">MLSSRALTIQRFATTTARGFATAVADAAAGGVKVAAVDFGQPTSAVTVLVKAGSRFQNKEGLANVLKNFAFKSTAKRSAIGTVREAELYGGLLSASLTREHLALTAEFLRGDEAFFVDVLSSFITSARFTRHELGEYVQPLVSSDTLTASSNPATRALEAAHALAFRSGLGSSLFAPEHSHIGVDEIKTFAEGAFAKGNIAVVGTNIEASTLTKLVDASFASVAATNASTAPASKYFGGETRIESHEGPQTVFIGFGTTDSSTSAELATLTAHLSTTPLVKWAKGLSPLAQAVPEGTAVQSVYLPYSDASLFGVVVSSKTTEGAKEAGKAVVETLKKAAKGLTEQELKSVVAKAKFGAASEVESREGLVNVLGSKIFTGADVSVESTLSAFDKVTASSFSQAVSTLISAKPTFVVVGDSSRLPYADELGL</sequence>
<comment type="caution">
    <text evidence="13">The sequence shown here is derived from an EMBL/GenBank/DDBJ whole genome shotgun (WGS) entry which is preliminary data.</text>
</comment>
<dbReference type="EMBL" id="JAACJO010000026">
    <property type="protein sequence ID" value="KAF5347252.1"/>
    <property type="molecule type" value="Genomic_DNA"/>
</dbReference>
<dbReference type="GO" id="GO:0046872">
    <property type="term" value="F:metal ion binding"/>
    <property type="evidence" value="ECO:0007669"/>
    <property type="project" value="InterPro"/>
</dbReference>
<dbReference type="FunFam" id="3.30.830.10:FF:000021">
    <property type="entry name" value="Cytochrome b-c1 complex subunit 2"/>
    <property type="match status" value="1"/>
</dbReference>
<evidence type="ECO:0000256" key="3">
    <source>
        <dbReference type="ARBA" id="ARBA00022660"/>
    </source>
</evidence>
<evidence type="ECO:0000256" key="8">
    <source>
        <dbReference type="ARBA" id="ARBA00023136"/>
    </source>
</evidence>
<evidence type="ECO:0000256" key="6">
    <source>
        <dbReference type="ARBA" id="ARBA00022982"/>
    </source>
</evidence>
<dbReference type="InterPro" id="IPR011765">
    <property type="entry name" value="Pept_M16_N"/>
</dbReference>
<dbReference type="PANTHER" id="PTHR11851:SF209">
    <property type="entry name" value="CYTOCHROME B-C1 COMPLEX SUBUNIT 2, MITOCHONDRIAL"/>
    <property type="match status" value="1"/>
</dbReference>
<dbReference type="PANTHER" id="PTHR11851">
    <property type="entry name" value="METALLOPROTEASE"/>
    <property type="match status" value="1"/>
</dbReference>
<evidence type="ECO:0000313" key="13">
    <source>
        <dbReference type="EMBL" id="KAF5347252.1"/>
    </source>
</evidence>
<dbReference type="Pfam" id="PF00675">
    <property type="entry name" value="Peptidase_M16"/>
    <property type="match status" value="1"/>
</dbReference>
<keyword evidence="14" id="KW-1185">Reference proteome</keyword>
<comment type="subcellular location">
    <subcellularLocation>
        <location evidence="1">Mitochondrion inner membrane</location>
        <topology evidence="1">Peripheral membrane protein</topology>
        <orientation evidence="1">Matrix side</orientation>
    </subcellularLocation>
</comment>
<dbReference type="InterPro" id="IPR007863">
    <property type="entry name" value="Peptidase_M16_C"/>
</dbReference>
<dbReference type="FunFam" id="3.30.830.10:FF:000039">
    <property type="entry name" value="Ubiquinol-cytochrome c reductase core subunit 2"/>
    <property type="match status" value="1"/>
</dbReference>
<dbReference type="Proteomes" id="UP000559027">
    <property type="component" value="Unassembled WGS sequence"/>
</dbReference>
<evidence type="ECO:0000259" key="12">
    <source>
        <dbReference type="Pfam" id="PF05193"/>
    </source>
</evidence>
<dbReference type="SUPFAM" id="SSF63411">
    <property type="entry name" value="LuxS/MPP-like metallohydrolase"/>
    <property type="match status" value="2"/>
</dbReference>
<evidence type="ECO:0000259" key="11">
    <source>
        <dbReference type="Pfam" id="PF00675"/>
    </source>
</evidence>
<dbReference type="AlphaFoldDB" id="A0A8H5CSN9"/>
<dbReference type="Pfam" id="PF05193">
    <property type="entry name" value="Peptidase_M16_C"/>
    <property type="match status" value="1"/>
</dbReference>
<proteinExistence type="inferred from homology"/>
<keyword evidence="3" id="KW-0679">Respiratory chain</keyword>
<feature type="domain" description="Peptidase M16 C-terminal" evidence="12">
    <location>
        <begin position="184"/>
        <end position="351"/>
    </location>
</feature>
<feature type="domain" description="Peptidase M16 N-terminal" evidence="11">
    <location>
        <begin position="40"/>
        <end position="177"/>
    </location>
</feature>
<dbReference type="GO" id="GO:0005743">
    <property type="term" value="C:mitochondrial inner membrane"/>
    <property type="evidence" value="ECO:0007669"/>
    <property type="project" value="UniProtKB-SubCell"/>
</dbReference>
<evidence type="ECO:0000256" key="4">
    <source>
        <dbReference type="ARBA" id="ARBA00022792"/>
    </source>
</evidence>
<evidence type="ECO:0000256" key="1">
    <source>
        <dbReference type="ARBA" id="ARBA00004443"/>
    </source>
</evidence>
<reference evidence="13 14" key="1">
    <citation type="journal article" date="2020" name="ISME J.">
        <title>Uncovering the hidden diversity of litter-decomposition mechanisms in mushroom-forming fungi.</title>
        <authorList>
            <person name="Floudas D."/>
            <person name="Bentzer J."/>
            <person name="Ahren D."/>
            <person name="Johansson T."/>
            <person name="Persson P."/>
            <person name="Tunlid A."/>
        </authorList>
    </citation>
    <scope>NUCLEOTIDE SEQUENCE [LARGE SCALE GENOMIC DNA]</scope>
    <source>
        <strain evidence="13 14">CBS 146.42</strain>
    </source>
</reference>
<keyword evidence="5" id="KW-0809">Transit peptide</keyword>
<gene>
    <name evidence="13" type="ORF">D9756_009906</name>
</gene>
<comment type="similarity">
    <text evidence="9">Belongs to the peptidase M16 family. UQCRC2/QCR2 subfamily.</text>
</comment>
<dbReference type="InterPro" id="IPR050361">
    <property type="entry name" value="MPP/UQCRC_Complex"/>
</dbReference>
<evidence type="ECO:0000256" key="9">
    <source>
        <dbReference type="ARBA" id="ARBA00038146"/>
    </source>
</evidence>
<keyword evidence="4" id="KW-0999">Mitochondrion inner membrane</keyword>
<evidence type="ECO:0000256" key="7">
    <source>
        <dbReference type="ARBA" id="ARBA00023128"/>
    </source>
</evidence>
<keyword evidence="6" id="KW-0249">Electron transport</keyword>
<dbReference type="OrthoDB" id="6369905at2759"/>
<evidence type="ECO:0000313" key="14">
    <source>
        <dbReference type="Proteomes" id="UP000559027"/>
    </source>
</evidence>
<evidence type="ECO:0000256" key="10">
    <source>
        <dbReference type="ARBA" id="ARBA00040751"/>
    </source>
</evidence>
<name>A0A8H5CSN9_9AGAR</name>
<evidence type="ECO:0000256" key="2">
    <source>
        <dbReference type="ARBA" id="ARBA00022448"/>
    </source>
</evidence>
<accession>A0A8H5CSN9</accession>
<keyword evidence="7" id="KW-0496">Mitochondrion</keyword>
<dbReference type="InterPro" id="IPR011249">
    <property type="entry name" value="Metalloenz_LuxS/M16"/>
</dbReference>
<keyword evidence="8" id="KW-0472">Membrane</keyword>
<keyword evidence="2" id="KW-0813">Transport</keyword>
<protein>
    <recommendedName>
        <fullName evidence="10">Cytochrome b-c1 complex subunit 2, mitochondrial</fullName>
    </recommendedName>
</protein>
<dbReference type="Gene3D" id="3.30.830.10">
    <property type="entry name" value="Metalloenzyme, LuxS/M16 peptidase-like"/>
    <property type="match status" value="2"/>
</dbReference>
<organism evidence="13 14">
    <name type="scientific">Leucocoprinus leucothites</name>
    <dbReference type="NCBI Taxonomy" id="201217"/>
    <lineage>
        <taxon>Eukaryota</taxon>
        <taxon>Fungi</taxon>
        <taxon>Dikarya</taxon>
        <taxon>Basidiomycota</taxon>
        <taxon>Agaricomycotina</taxon>
        <taxon>Agaricomycetes</taxon>
        <taxon>Agaricomycetidae</taxon>
        <taxon>Agaricales</taxon>
        <taxon>Agaricineae</taxon>
        <taxon>Agaricaceae</taxon>
        <taxon>Leucocoprinus</taxon>
    </lineage>
</organism>